<dbReference type="EMBL" id="CP010525">
    <property type="protein sequence ID" value="AJO23257.1"/>
    <property type="molecule type" value="Genomic_DNA"/>
</dbReference>
<protein>
    <submittedName>
        <fullName evidence="1">Uncharacterized protein</fullName>
    </submittedName>
</protein>
<sequence>MAKHRAVRFTGKKEAVTFVPGAKSPFLFQAEAFCVSLPFYILCLHLR</sequence>
<keyword evidence="2" id="KW-1185">Reference proteome</keyword>
<name>A0AAN0T5G3_HEYCO</name>
<gene>
    <name evidence="1" type="ORF">SB48_HM08orf03912</name>
</gene>
<accession>A0AAN0T5G3</accession>
<dbReference type="Proteomes" id="UP000032024">
    <property type="component" value="Chromosome"/>
</dbReference>
<evidence type="ECO:0000313" key="2">
    <source>
        <dbReference type="Proteomes" id="UP000032024"/>
    </source>
</evidence>
<organism evidence="1 2">
    <name type="scientific">Heyndrickxia coagulans</name>
    <name type="common">Weizmannia coagulans</name>
    <dbReference type="NCBI Taxonomy" id="1398"/>
    <lineage>
        <taxon>Bacteria</taxon>
        <taxon>Bacillati</taxon>
        <taxon>Bacillota</taxon>
        <taxon>Bacilli</taxon>
        <taxon>Bacillales</taxon>
        <taxon>Bacillaceae</taxon>
        <taxon>Heyndrickxia</taxon>
    </lineage>
</organism>
<dbReference type="AlphaFoldDB" id="A0AAN0T5G3"/>
<evidence type="ECO:0000313" key="1">
    <source>
        <dbReference type="EMBL" id="AJO23257.1"/>
    </source>
</evidence>
<reference evidence="2" key="1">
    <citation type="submission" date="2015-01" db="EMBL/GenBank/DDBJ databases">
        <title>Comparative genome analysis of Bacillus coagulans HM-08, Clostridium butyricum HM-68, Bacillus subtilis HM-66 and Bacillus paralicheniformis BL-09.</title>
        <authorList>
            <person name="Zhang H."/>
        </authorList>
    </citation>
    <scope>NUCLEOTIDE SEQUENCE [LARGE SCALE GENOMIC DNA]</scope>
    <source>
        <strain evidence="2">HM-08</strain>
    </source>
</reference>
<proteinExistence type="predicted"/>